<sequence length="77" mass="8079">MTLTATDPKPFTRADETLGSEALASVAALRHRVNPGRHDCFTARSARISTAADSGGLDLLPKTAPTRSTACELVAQL</sequence>
<gene>
    <name evidence="1" type="ORF">E3T53_11325</name>
</gene>
<name>A0A4Y8KS57_9MICO</name>
<evidence type="ECO:0000313" key="2">
    <source>
        <dbReference type="Proteomes" id="UP000298218"/>
    </source>
</evidence>
<dbReference type="Proteomes" id="UP000298218">
    <property type="component" value="Unassembled WGS sequence"/>
</dbReference>
<reference evidence="1 2" key="1">
    <citation type="submission" date="2019-03" db="EMBL/GenBank/DDBJ databases">
        <title>Genomics of glacier-inhabiting Cryobacterium strains.</title>
        <authorList>
            <person name="Liu Q."/>
            <person name="Xin Y.-H."/>
        </authorList>
    </citation>
    <scope>NUCLEOTIDE SEQUENCE [LARGE SCALE GENOMIC DNA]</scope>
    <source>
        <strain evidence="1 2">CGMCC 1.4292</strain>
    </source>
</reference>
<organism evidence="1 2">
    <name type="scientific">Cryobacterium psychrophilum</name>
    <dbReference type="NCBI Taxonomy" id="41988"/>
    <lineage>
        <taxon>Bacteria</taxon>
        <taxon>Bacillati</taxon>
        <taxon>Actinomycetota</taxon>
        <taxon>Actinomycetes</taxon>
        <taxon>Micrococcales</taxon>
        <taxon>Microbacteriaceae</taxon>
        <taxon>Cryobacterium</taxon>
    </lineage>
</organism>
<dbReference type="EMBL" id="SOHQ01000031">
    <property type="protein sequence ID" value="TFD77409.1"/>
    <property type="molecule type" value="Genomic_DNA"/>
</dbReference>
<dbReference type="AlphaFoldDB" id="A0A4Y8KS57"/>
<evidence type="ECO:0000313" key="1">
    <source>
        <dbReference type="EMBL" id="TFD77409.1"/>
    </source>
</evidence>
<comment type="caution">
    <text evidence="1">The sequence shown here is derived from an EMBL/GenBank/DDBJ whole genome shotgun (WGS) entry which is preliminary data.</text>
</comment>
<protein>
    <submittedName>
        <fullName evidence="1">Uncharacterized protein</fullName>
    </submittedName>
</protein>
<accession>A0A4Y8KS57</accession>
<keyword evidence="2" id="KW-1185">Reference proteome</keyword>
<proteinExistence type="predicted"/>
<dbReference type="RefSeq" id="WP_134173023.1">
    <property type="nucleotide sequence ID" value="NZ_SODI01000001.1"/>
</dbReference>